<name>K4KGI6_SIMAS</name>
<dbReference type="AlphaFoldDB" id="K4KGI6"/>
<dbReference type="EMBL" id="CP003746">
    <property type="protein sequence ID" value="AFU98101.1"/>
    <property type="molecule type" value="Genomic_DNA"/>
</dbReference>
<gene>
    <name evidence="1" type="ordered locus">M5M_04470</name>
</gene>
<dbReference type="STRING" id="1117647.M5M_04470"/>
<accession>K4KGI6</accession>
<sequence length="284" mass="31715">MERVKTQATLSKINKTDAVDPLKTLVDVYFVGRPFGDLDQRQRNAGLFALVGKNRARARLLLDRTTTRIAKGVTSEQARSWVKKVQSAGWQVALVRGGNICYRSPVRSDNRDNTPIQRAGKAATAVTLRRSPQTSRVKLKRYVDPDGFGSFCVPVHWRSLPQLNPNACLAFGDCETELYWIAIRQSKPSVGVLVPLKQYAEAVCEAAKHWVDSGRIQGEIQIVEGKSAIHARLTGRVGDKDVSYHIGVHEAKKHFFCSYGWTTTDQFSRYRLLFSAMANSFSAS</sequence>
<keyword evidence="2" id="KW-1185">Reference proteome</keyword>
<dbReference type="RefSeq" id="WP_015046274.1">
    <property type="nucleotide sequence ID" value="NC_018868.3"/>
</dbReference>
<dbReference type="KEGG" id="saga:M5M_04470"/>
<proteinExistence type="predicted"/>
<organism evidence="1 2">
    <name type="scientific">Simiduia agarivorans (strain DSM 21679 / JCM 13881 / BCRC 17597 / SA1)</name>
    <dbReference type="NCBI Taxonomy" id="1117647"/>
    <lineage>
        <taxon>Bacteria</taxon>
        <taxon>Pseudomonadati</taxon>
        <taxon>Pseudomonadota</taxon>
        <taxon>Gammaproteobacteria</taxon>
        <taxon>Cellvibrionales</taxon>
        <taxon>Cellvibrionaceae</taxon>
        <taxon>Simiduia</taxon>
    </lineage>
</organism>
<protein>
    <submittedName>
        <fullName evidence="1">Tfp pilus assembly protein, major pilin PilA</fullName>
    </submittedName>
</protein>
<dbReference type="Proteomes" id="UP000000466">
    <property type="component" value="Chromosome"/>
</dbReference>
<reference evidence="1 2" key="1">
    <citation type="journal article" date="2013" name="Genome Announc.">
        <title>Complete genome sequence of Simiduia agarivorans SA1(T), a marine bacterium able to degrade a variety of polysaccharides.</title>
        <authorList>
            <person name="Lin S.Y."/>
            <person name="Shieh W.Y."/>
            <person name="Chen J.S."/>
            <person name="Tang S.L."/>
        </authorList>
    </citation>
    <scope>NUCLEOTIDE SEQUENCE [LARGE SCALE GENOMIC DNA]</scope>
    <source>
        <strain evidence="2">DSM 21679 / JCM 13881 / BCRC 17597 / SA1</strain>
    </source>
</reference>
<dbReference type="HOGENOM" id="CLU_979683_0_0_6"/>
<evidence type="ECO:0000313" key="1">
    <source>
        <dbReference type="EMBL" id="AFU98101.1"/>
    </source>
</evidence>
<evidence type="ECO:0000313" key="2">
    <source>
        <dbReference type="Proteomes" id="UP000000466"/>
    </source>
</evidence>